<gene>
    <name evidence="2" type="ORF">BCF44_11425</name>
</gene>
<name>A0A3E0H5V9_9PSEU</name>
<dbReference type="AlphaFoldDB" id="A0A3E0H5V9"/>
<protein>
    <submittedName>
        <fullName evidence="2">Uncharacterized protein</fullName>
    </submittedName>
</protein>
<feature type="chain" id="PRO_5038971295" evidence="1">
    <location>
        <begin position="21"/>
        <end position="155"/>
    </location>
</feature>
<comment type="caution">
    <text evidence="2">The sequence shown here is derived from an EMBL/GenBank/DDBJ whole genome shotgun (WGS) entry which is preliminary data.</text>
</comment>
<evidence type="ECO:0000313" key="3">
    <source>
        <dbReference type="Proteomes" id="UP000256269"/>
    </source>
</evidence>
<dbReference type="Proteomes" id="UP000256269">
    <property type="component" value="Unassembled WGS sequence"/>
</dbReference>
<proteinExistence type="predicted"/>
<dbReference type="OrthoDB" id="1164099at2"/>
<evidence type="ECO:0000313" key="2">
    <source>
        <dbReference type="EMBL" id="REH38000.1"/>
    </source>
</evidence>
<sequence length="155" mass="15933">MRTWSAIAVGLLVFLTAGGAATVSRTTVVAAAGQTKVADPAETNPNVTAGPAGTIRIGSGRSATCQWTQYSPDGITMQVDTSAAGFAGTPVYVTSIGGSSSHWSLAGTGAVYAPDNGNLRTGFRIYLRWAVPDGAALTPVMACNYGWFVQWIGSE</sequence>
<keyword evidence="3" id="KW-1185">Reference proteome</keyword>
<dbReference type="RefSeq" id="WP_147328754.1">
    <property type="nucleotide sequence ID" value="NZ_CP144375.1"/>
</dbReference>
<organism evidence="2 3">
    <name type="scientific">Kutzneria buriramensis</name>
    <dbReference type="NCBI Taxonomy" id="1045776"/>
    <lineage>
        <taxon>Bacteria</taxon>
        <taxon>Bacillati</taxon>
        <taxon>Actinomycetota</taxon>
        <taxon>Actinomycetes</taxon>
        <taxon>Pseudonocardiales</taxon>
        <taxon>Pseudonocardiaceae</taxon>
        <taxon>Kutzneria</taxon>
    </lineage>
</organism>
<reference evidence="2 3" key="1">
    <citation type="submission" date="2018-08" db="EMBL/GenBank/DDBJ databases">
        <title>Genomic Encyclopedia of Archaeal and Bacterial Type Strains, Phase II (KMG-II): from individual species to whole genera.</title>
        <authorList>
            <person name="Goeker M."/>
        </authorList>
    </citation>
    <scope>NUCLEOTIDE SEQUENCE [LARGE SCALE GENOMIC DNA]</scope>
    <source>
        <strain evidence="2 3">DSM 45791</strain>
    </source>
</reference>
<keyword evidence="1" id="KW-0732">Signal</keyword>
<accession>A0A3E0H5V9</accession>
<dbReference type="EMBL" id="QUNO01000014">
    <property type="protein sequence ID" value="REH38000.1"/>
    <property type="molecule type" value="Genomic_DNA"/>
</dbReference>
<evidence type="ECO:0000256" key="1">
    <source>
        <dbReference type="SAM" id="SignalP"/>
    </source>
</evidence>
<feature type="signal peptide" evidence="1">
    <location>
        <begin position="1"/>
        <end position="20"/>
    </location>
</feature>